<dbReference type="GO" id="GO:0004663">
    <property type="term" value="F:Rab geranylgeranyltransferase activity"/>
    <property type="evidence" value="ECO:0007669"/>
    <property type="project" value="UniProtKB-UniRule"/>
</dbReference>
<keyword evidence="6" id="KW-0677">Repeat</keyword>
<dbReference type="AlphaFoldDB" id="A0A8C5ZDM9"/>
<name>A0A8C5ZDM9_MARMA</name>
<dbReference type="SUPFAM" id="SSF48439">
    <property type="entry name" value="Protein prenylyltransferase"/>
    <property type="match status" value="1"/>
</dbReference>
<evidence type="ECO:0000256" key="9">
    <source>
        <dbReference type="RuleBase" id="RU367120"/>
    </source>
</evidence>
<protein>
    <recommendedName>
        <fullName evidence="3 9">Geranylgeranyl transferase type-2 subunit alpha</fullName>
        <ecNumber evidence="2 9">2.5.1.60</ecNumber>
    </recommendedName>
    <alternativeName>
        <fullName evidence="7 9">Geranylgeranyl transferase type II subunit alpha</fullName>
    </alternativeName>
</protein>
<evidence type="ECO:0000256" key="6">
    <source>
        <dbReference type="ARBA" id="ARBA00022737"/>
    </source>
</evidence>
<dbReference type="PANTHER" id="PTHR11129:SF2">
    <property type="entry name" value="GERANYLGERANYL TRANSFERASE TYPE-2 SUBUNIT ALPHA"/>
    <property type="match status" value="1"/>
</dbReference>
<evidence type="ECO:0000256" key="5">
    <source>
        <dbReference type="ARBA" id="ARBA00022679"/>
    </source>
</evidence>
<evidence type="ECO:0000313" key="11">
    <source>
        <dbReference type="Proteomes" id="UP000694407"/>
    </source>
</evidence>
<dbReference type="GO" id="GO:0005968">
    <property type="term" value="C:Rab-protein geranylgeranyltransferase complex"/>
    <property type="evidence" value="ECO:0007669"/>
    <property type="project" value="TreeGrafter"/>
</dbReference>
<dbReference type="InterPro" id="IPR002088">
    <property type="entry name" value="Prenyl_trans_a"/>
</dbReference>
<accession>A0A8C5ZDM9</accession>
<dbReference type="GeneTree" id="ENSGT00550000075121"/>
<gene>
    <name evidence="10" type="primary">Rabggta</name>
</gene>
<dbReference type="EC" id="2.5.1.60" evidence="2 9"/>
<evidence type="ECO:0000256" key="4">
    <source>
        <dbReference type="ARBA" id="ARBA00022602"/>
    </source>
</evidence>
<keyword evidence="4 9" id="KW-0637">Prenyltransferase</keyword>
<comment type="catalytic activity">
    <reaction evidence="8 9">
        <text>geranylgeranyl diphosphate + L-cysteinyl-[protein] = S-geranylgeranyl-L-cysteinyl-[protein] + diphosphate</text>
        <dbReference type="Rhea" id="RHEA:21240"/>
        <dbReference type="Rhea" id="RHEA-COMP:10131"/>
        <dbReference type="Rhea" id="RHEA-COMP:11537"/>
        <dbReference type="ChEBI" id="CHEBI:29950"/>
        <dbReference type="ChEBI" id="CHEBI:33019"/>
        <dbReference type="ChEBI" id="CHEBI:57533"/>
        <dbReference type="ChEBI" id="CHEBI:86021"/>
        <dbReference type="EC" id="2.5.1.60"/>
    </reaction>
</comment>
<comment type="similarity">
    <text evidence="1 9">Belongs to the protein prenyltransferase subunit alpha family.</text>
</comment>
<dbReference type="Ensembl" id="ENSMMMT00000015210.1">
    <property type="protein sequence ID" value="ENSMMMP00000013318.1"/>
    <property type="gene ID" value="ENSMMMG00000011891.1"/>
</dbReference>
<evidence type="ECO:0000256" key="1">
    <source>
        <dbReference type="ARBA" id="ARBA00006734"/>
    </source>
</evidence>
<sequence length="134" mass="15397">MHGRLKVKTSEEQAEAKRLEREQKLKLYQSATQAVFQKRQAGELDESVLELTSQILGANPDFATLWNCRREVFQQLETQKYVRAQSPMKISLTLTFSCLGQGLEEEWGSGVFRDGGREWKQKVRVKLRLGVRGP</sequence>
<evidence type="ECO:0000256" key="8">
    <source>
        <dbReference type="ARBA" id="ARBA00047658"/>
    </source>
</evidence>
<dbReference type="Gene3D" id="1.25.40.120">
    <property type="entry name" value="Protein prenylyltransferase"/>
    <property type="match status" value="1"/>
</dbReference>
<evidence type="ECO:0000256" key="3">
    <source>
        <dbReference type="ARBA" id="ARBA00014772"/>
    </source>
</evidence>
<evidence type="ECO:0000256" key="2">
    <source>
        <dbReference type="ARBA" id="ARBA00012656"/>
    </source>
</evidence>
<proteinExistence type="inferred from homology"/>
<dbReference type="PROSITE" id="PS51147">
    <property type="entry name" value="PFTA"/>
    <property type="match status" value="1"/>
</dbReference>
<dbReference type="FunFam" id="1.25.40.120:FF:000035">
    <property type="entry name" value="Geranylgeranyl transferase type-2 subunit alpha"/>
    <property type="match status" value="1"/>
</dbReference>
<reference evidence="10" key="2">
    <citation type="submission" date="2025-09" db="UniProtKB">
        <authorList>
            <consortium name="Ensembl"/>
        </authorList>
    </citation>
    <scope>IDENTIFICATION</scope>
</reference>
<organism evidence="10 11">
    <name type="scientific">Marmota marmota marmota</name>
    <name type="common">Alpine marmot</name>
    <dbReference type="NCBI Taxonomy" id="9994"/>
    <lineage>
        <taxon>Eukaryota</taxon>
        <taxon>Metazoa</taxon>
        <taxon>Chordata</taxon>
        <taxon>Craniata</taxon>
        <taxon>Vertebrata</taxon>
        <taxon>Euteleostomi</taxon>
        <taxon>Mammalia</taxon>
        <taxon>Eutheria</taxon>
        <taxon>Euarchontoglires</taxon>
        <taxon>Glires</taxon>
        <taxon>Rodentia</taxon>
        <taxon>Sciuromorpha</taxon>
        <taxon>Sciuridae</taxon>
        <taxon>Xerinae</taxon>
        <taxon>Marmotini</taxon>
        <taxon>Marmota</taxon>
    </lineage>
</organism>
<evidence type="ECO:0000256" key="7">
    <source>
        <dbReference type="ARBA" id="ARBA00031267"/>
    </source>
</evidence>
<reference evidence="10" key="1">
    <citation type="submission" date="2025-08" db="UniProtKB">
        <authorList>
            <consortium name="Ensembl"/>
        </authorList>
    </citation>
    <scope>IDENTIFICATION</scope>
</reference>
<evidence type="ECO:0000313" key="10">
    <source>
        <dbReference type="Ensembl" id="ENSMMMP00000013318.1"/>
    </source>
</evidence>
<comment type="function">
    <text evidence="9">Catalyzes the transfer of a geranyl-geranyl moiety from geranyl-geranyl pyrophosphate to cysteines occuring in specific C-terminal amino acid sequences.</text>
</comment>
<dbReference type="GO" id="GO:0097354">
    <property type="term" value="P:prenylation"/>
    <property type="evidence" value="ECO:0007669"/>
    <property type="project" value="UniProtKB-UniRule"/>
</dbReference>
<keyword evidence="5 9" id="KW-0808">Transferase</keyword>
<keyword evidence="11" id="KW-1185">Reference proteome</keyword>
<dbReference type="PANTHER" id="PTHR11129">
    <property type="entry name" value="PROTEIN FARNESYLTRANSFERASE ALPHA SUBUNIT/RAB GERANYLGERANYL TRANSFERASE ALPHA SUBUNIT"/>
    <property type="match status" value="1"/>
</dbReference>
<dbReference type="Proteomes" id="UP000694407">
    <property type="component" value="Unplaced"/>
</dbReference>